<dbReference type="GO" id="GO:0016853">
    <property type="term" value="F:isomerase activity"/>
    <property type="evidence" value="ECO:0007669"/>
    <property type="project" value="UniProtKB-KW"/>
</dbReference>
<protein>
    <submittedName>
        <fullName evidence="1">Sugar phosphate isomerase/epimerase</fullName>
    </submittedName>
</protein>
<evidence type="ECO:0000313" key="1">
    <source>
        <dbReference type="EMBL" id="HIW70008.1"/>
    </source>
</evidence>
<comment type="caution">
    <text evidence="1">The sequence shown here is derived from an EMBL/GenBank/DDBJ whole genome shotgun (WGS) entry which is preliminary data.</text>
</comment>
<gene>
    <name evidence="1" type="ORF">H9876_01305</name>
</gene>
<evidence type="ECO:0000313" key="2">
    <source>
        <dbReference type="Proteomes" id="UP000886878"/>
    </source>
</evidence>
<reference evidence="1" key="2">
    <citation type="submission" date="2021-04" db="EMBL/GenBank/DDBJ databases">
        <authorList>
            <person name="Gilroy R."/>
        </authorList>
    </citation>
    <scope>NUCLEOTIDE SEQUENCE</scope>
    <source>
        <strain evidence="1">ChiHejej3B27-2180</strain>
    </source>
</reference>
<dbReference type="SUPFAM" id="SSF51658">
    <property type="entry name" value="Xylose isomerase-like"/>
    <property type="match status" value="1"/>
</dbReference>
<dbReference type="Gene3D" id="3.20.20.150">
    <property type="entry name" value="Divalent-metal-dependent TIM barrel enzymes"/>
    <property type="match status" value="1"/>
</dbReference>
<keyword evidence="1" id="KW-0413">Isomerase</keyword>
<dbReference type="InterPro" id="IPR036237">
    <property type="entry name" value="Xyl_isomerase-like_sf"/>
</dbReference>
<sequence>MTLILNTWIFEKDVQNGTSQVDLVDRVKKLGADGIEVRREYFKDFDSELDGVSKAAAKDHLIVNYSVPDVVFEEDGSINPKLGQYFEEGKKMGISKIKFNTGHFDNYRGNLAHDFAKFPLAEIKMNVENDQTPVSGTPDAIATFLTAARQAGLNSIGYVYDLGNWAFTGFDAVEAAKKLAPFCDYIHLKNSMLDAEGNMTTTADLSKGMFNWQIIVSYLPKDVQFALEFPMDNDDQIASQIKLFESAQ</sequence>
<accession>A0A9D1QNC6</accession>
<dbReference type="AlphaFoldDB" id="A0A9D1QNC6"/>
<dbReference type="Proteomes" id="UP000886878">
    <property type="component" value="Unassembled WGS sequence"/>
</dbReference>
<proteinExistence type="predicted"/>
<name>A0A9D1QNC6_9LACO</name>
<reference evidence="1" key="1">
    <citation type="journal article" date="2021" name="PeerJ">
        <title>Extensive microbial diversity within the chicken gut microbiome revealed by metagenomics and culture.</title>
        <authorList>
            <person name="Gilroy R."/>
            <person name="Ravi A."/>
            <person name="Getino M."/>
            <person name="Pursley I."/>
            <person name="Horton D.L."/>
            <person name="Alikhan N.F."/>
            <person name="Baker D."/>
            <person name="Gharbi K."/>
            <person name="Hall N."/>
            <person name="Watson M."/>
            <person name="Adriaenssens E.M."/>
            <person name="Foster-Nyarko E."/>
            <person name="Jarju S."/>
            <person name="Secka A."/>
            <person name="Antonio M."/>
            <person name="Oren A."/>
            <person name="Chaudhuri R.R."/>
            <person name="La Ragione R."/>
            <person name="Hildebrand F."/>
            <person name="Pallen M.J."/>
        </authorList>
    </citation>
    <scope>NUCLEOTIDE SEQUENCE</scope>
    <source>
        <strain evidence="1">ChiHejej3B27-2180</strain>
    </source>
</reference>
<organism evidence="1 2">
    <name type="scientific">Candidatus Limosilactobacillus merdipullorum</name>
    <dbReference type="NCBI Taxonomy" id="2838653"/>
    <lineage>
        <taxon>Bacteria</taxon>
        <taxon>Bacillati</taxon>
        <taxon>Bacillota</taxon>
        <taxon>Bacilli</taxon>
        <taxon>Lactobacillales</taxon>
        <taxon>Lactobacillaceae</taxon>
        <taxon>Limosilactobacillus</taxon>
    </lineage>
</organism>
<dbReference type="EMBL" id="DXGK01000025">
    <property type="protein sequence ID" value="HIW70008.1"/>
    <property type="molecule type" value="Genomic_DNA"/>
</dbReference>